<dbReference type="HOGENOM" id="CLU_171761_0_0_6"/>
<sequence length="94" mass="10489">MKYDEFKRNVGKAGITLGEFARLVKINPRSLSNYSRQDKIPSHLAVIAHLMGELADHQIDFKPKLSSLDIEPKKIRGAAEEGRFAGSIQNSLPQ</sequence>
<dbReference type="AlphaFoldDB" id="C7R640"/>
<gene>
    <name evidence="1" type="ordered locus">Kkor_0049</name>
</gene>
<dbReference type="KEGG" id="kko:Kkor_0049"/>
<organism evidence="1 2">
    <name type="scientific">Kangiella koreensis (strain DSM 16069 / JCM 12317 / KCTC 12182 / SW-125)</name>
    <dbReference type="NCBI Taxonomy" id="523791"/>
    <lineage>
        <taxon>Bacteria</taxon>
        <taxon>Pseudomonadati</taxon>
        <taxon>Pseudomonadota</taxon>
        <taxon>Gammaproteobacteria</taxon>
        <taxon>Kangiellales</taxon>
        <taxon>Kangiellaceae</taxon>
        <taxon>Kangiella</taxon>
    </lineage>
</organism>
<dbReference type="STRING" id="523791.Kkor_0049"/>
<accession>C7R640</accession>
<evidence type="ECO:0008006" key="3">
    <source>
        <dbReference type="Google" id="ProtNLM"/>
    </source>
</evidence>
<proteinExistence type="predicted"/>
<dbReference type="InParanoid" id="C7R640"/>
<keyword evidence="2" id="KW-1185">Reference proteome</keyword>
<protein>
    <recommendedName>
        <fullName evidence="3">DNA-binding protein</fullName>
    </recommendedName>
</protein>
<dbReference type="Proteomes" id="UP000001231">
    <property type="component" value="Chromosome"/>
</dbReference>
<dbReference type="RefSeq" id="WP_012799986.1">
    <property type="nucleotide sequence ID" value="NC_013166.1"/>
</dbReference>
<evidence type="ECO:0000313" key="2">
    <source>
        <dbReference type="Proteomes" id="UP000001231"/>
    </source>
</evidence>
<evidence type="ECO:0000313" key="1">
    <source>
        <dbReference type="EMBL" id="ACV25471.1"/>
    </source>
</evidence>
<dbReference type="eggNOG" id="ENOG5033262">
    <property type="taxonomic scope" value="Bacteria"/>
</dbReference>
<name>C7R640_KANKD</name>
<dbReference type="OrthoDB" id="8907865at2"/>
<reference evidence="1 2" key="1">
    <citation type="journal article" date="2009" name="Stand. Genomic Sci.">
        <title>Complete genome sequence of Kangiella koreensis type strain (SW-125).</title>
        <authorList>
            <person name="Han C."/>
            <person name="Sikorski J."/>
            <person name="Lapidus A."/>
            <person name="Nolan M."/>
            <person name="Glavina Del Rio T."/>
            <person name="Tice H."/>
            <person name="Cheng J.F."/>
            <person name="Lucas S."/>
            <person name="Chen F."/>
            <person name="Copeland A."/>
            <person name="Ivanova N."/>
            <person name="Mavromatis K."/>
            <person name="Ovchinnikova G."/>
            <person name="Pati A."/>
            <person name="Bruce D."/>
            <person name="Goodwin L."/>
            <person name="Pitluck S."/>
            <person name="Chen A."/>
            <person name="Palaniappan K."/>
            <person name="Land M."/>
            <person name="Hauser L."/>
            <person name="Chang Y.J."/>
            <person name="Jeffries C.D."/>
            <person name="Chain P."/>
            <person name="Saunders E."/>
            <person name="Brettin T."/>
            <person name="Goker M."/>
            <person name="Tindall B.J."/>
            <person name="Bristow J."/>
            <person name="Eisen J.A."/>
            <person name="Markowitz V."/>
            <person name="Hugenholtz P."/>
            <person name="Kyrpides N.C."/>
            <person name="Klenk H.P."/>
            <person name="Detter J.C."/>
        </authorList>
    </citation>
    <scope>NUCLEOTIDE SEQUENCE [LARGE SCALE GENOMIC DNA]</scope>
    <source>
        <strain evidence="2">DSM 16069 / KCTC 12182 / SW-125</strain>
    </source>
</reference>
<dbReference type="EMBL" id="CP001707">
    <property type="protein sequence ID" value="ACV25471.1"/>
    <property type="molecule type" value="Genomic_DNA"/>
</dbReference>